<reference evidence="2" key="1">
    <citation type="submission" date="2022-04" db="EMBL/GenBank/DDBJ databases">
        <title>Draft genome sequences of lactic acid bacteria (LAB) strains involved in meat spoilage.</title>
        <authorList>
            <person name="Palevich N."/>
        </authorList>
    </citation>
    <scope>NUCLEOTIDE SEQUENCE</scope>
    <source>
        <strain evidence="2">9-14</strain>
    </source>
</reference>
<dbReference type="AlphaFoldDB" id="A0AAW8R8K0"/>
<dbReference type="Proteomes" id="UP001249945">
    <property type="component" value="Unassembled WGS sequence"/>
</dbReference>
<evidence type="ECO:0000313" key="3">
    <source>
        <dbReference type="Proteomes" id="UP001249945"/>
    </source>
</evidence>
<dbReference type="GO" id="GO:0003677">
    <property type="term" value="F:DNA binding"/>
    <property type="evidence" value="ECO:0007669"/>
    <property type="project" value="InterPro"/>
</dbReference>
<dbReference type="RefSeq" id="WP_311780334.1">
    <property type="nucleotide sequence ID" value="NZ_JALRMQ010000001.1"/>
</dbReference>
<dbReference type="EMBL" id="JALRMR010000006">
    <property type="protein sequence ID" value="MDT1973985.1"/>
    <property type="molecule type" value="Genomic_DNA"/>
</dbReference>
<dbReference type="InterPro" id="IPR010982">
    <property type="entry name" value="Lambda_DNA-bd_dom_sf"/>
</dbReference>
<dbReference type="CDD" id="cd00093">
    <property type="entry name" value="HTH_XRE"/>
    <property type="match status" value="1"/>
</dbReference>
<dbReference type="SUPFAM" id="SSF47413">
    <property type="entry name" value="lambda repressor-like DNA-binding domains"/>
    <property type="match status" value="1"/>
</dbReference>
<dbReference type="PROSITE" id="PS50943">
    <property type="entry name" value="HTH_CROC1"/>
    <property type="match status" value="1"/>
</dbReference>
<evidence type="ECO:0000313" key="2">
    <source>
        <dbReference type="EMBL" id="MDT1973985.1"/>
    </source>
</evidence>
<organism evidence="2 3">
    <name type="scientific">Carnobacterium divergens</name>
    <name type="common">Lactobacillus divergens</name>
    <dbReference type="NCBI Taxonomy" id="2748"/>
    <lineage>
        <taxon>Bacteria</taxon>
        <taxon>Bacillati</taxon>
        <taxon>Bacillota</taxon>
        <taxon>Bacilli</taxon>
        <taxon>Lactobacillales</taxon>
        <taxon>Carnobacteriaceae</taxon>
        <taxon>Carnobacterium</taxon>
    </lineage>
</organism>
<dbReference type="Gene3D" id="1.10.260.40">
    <property type="entry name" value="lambda repressor-like DNA-binding domains"/>
    <property type="match status" value="1"/>
</dbReference>
<comment type="caution">
    <text evidence="2">The sequence shown here is derived from an EMBL/GenBank/DDBJ whole genome shotgun (WGS) entry which is preliminary data.</text>
</comment>
<accession>A0AAW8R8K0</accession>
<name>A0AAW8R8K0_CARDV</name>
<proteinExistence type="predicted"/>
<feature type="domain" description="HTH cro/C1-type" evidence="1">
    <location>
        <begin position="12"/>
        <end position="59"/>
    </location>
</feature>
<protein>
    <submittedName>
        <fullName evidence="2">Helix-turn-helix transcriptional regulator</fullName>
    </submittedName>
</protein>
<gene>
    <name evidence="2" type="ORF">MX635_06175</name>
</gene>
<evidence type="ECO:0000259" key="1">
    <source>
        <dbReference type="PROSITE" id="PS50943"/>
    </source>
</evidence>
<dbReference type="Pfam" id="PF01381">
    <property type="entry name" value="HTH_3"/>
    <property type="match status" value="1"/>
</dbReference>
<sequence length="117" mass="13468">MNLFDKVSNLSKKQGISLVDLAENLGLSRHAFYSWKTSSPKADTLQKVADYFGVSTDYLLDREAPINKNAEDDLTTFFRISTEGMSKDEIDTLKEELEDFMLIRAERLKRKKVKKDD</sequence>
<dbReference type="SMART" id="SM00530">
    <property type="entry name" value="HTH_XRE"/>
    <property type="match status" value="1"/>
</dbReference>
<dbReference type="InterPro" id="IPR001387">
    <property type="entry name" value="Cro/C1-type_HTH"/>
</dbReference>